<comment type="caution">
    <text evidence="1">The sequence shown here is derived from an EMBL/GenBank/DDBJ whole genome shotgun (WGS) entry which is preliminary data.</text>
</comment>
<proteinExistence type="predicted"/>
<name>A0ACC2FPQ3_DALPE</name>
<dbReference type="EMBL" id="CM055751">
    <property type="protein sequence ID" value="KAJ7993282.1"/>
    <property type="molecule type" value="Genomic_DNA"/>
</dbReference>
<organism evidence="1 2">
    <name type="scientific">Dallia pectoralis</name>
    <name type="common">Alaska blackfish</name>
    <dbReference type="NCBI Taxonomy" id="75939"/>
    <lineage>
        <taxon>Eukaryota</taxon>
        <taxon>Metazoa</taxon>
        <taxon>Chordata</taxon>
        <taxon>Craniata</taxon>
        <taxon>Vertebrata</taxon>
        <taxon>Euteleostomi</taxon>
        <taxon>Actinopterygii</taxon>
        <taxon>Neopterygii</taxon>
        <taxon>Teleostei</taxon>
        <taxon>Protacanthopterygii</taxon>
        <taxon>Esociformes</taxon>
        <taxon>Umbridae</taxon>
        <taxon>Dallia</taxon>
    </lineage>
</organism>
<evidence type="ECO:0000313" key="1">
    <source>
        <dbReference type="EMBL" id="KAJ7993282.1"/>
    </source>
</evidence>
<gene>
    <name evidence="1" type="ORF">DPEC_G00270820</name>
</gene>
<dbReference type="Proteomes" id="UP001157502">
    <property type="component" value="Chromosome 24"/>
</dbReference>
<accession>A0ACC2FPQ3</accession>
<reference evidence="1" key="1">
    <citation type="submission" date="2021-05" db="EMBL/GenBank/DDBJ databases">
        <authorList>
            <person name="Pan Q."/>
            <person name="Jouanno E."/>
            <person name="Zahm M."/>
            <person name="Klopp C."/>
            <person name="Cabau C."/>
            <person name="Louis A."/>
            <person name="Berthelot C."/>
            <person name="Parey E."/>
            <person name="Roest Crollius H."/>
            <person name="Montfort J."/>
            <person name="Robinson-Rechavi M."/>
            <person name="Bouchez O."/>
            <person name="Lampietro C."/>
            <person name="Lopez Roques C."/>
            <person name="Donnadieu C."/>
            <person name="Postlethwait J."/>
            <person name="Bobe J."/>
            <person name="Dillon D."/>
            <person name="Chandos A."/>
            <person name="von Hippel F."/>
            <person name="Guiguen Y."/>
        </authorList>
    </citation>
    <scope>NUCLEOTIDE SEQUENCE</scope>
    <source>
        <strain evidence="1">YG-Jan2019</strain>
    </source>
</reference>
<evidence type="ECO:0000313" key="2">
    <source>
        <dbReference type="Proteomes" id="UP001157502"/>
    </source>
</evidence>
<keyword evidence="2" id="KW-1185">Reference proteome</keyword>
<protein>
    <submittedName>
        <fullName evidence="1">Uncharacterized protein</fullName>
    </submittedName>
</protein>
<sequence length="110" mass="12393">MNLGMGAKSKKRVVLPNRPDPPTVEQILEDISKASSNDPVFSVLEDENQDADKGSSDNDVETKYLQSRKYLEVNEQLQKIKGELIQRREVLQDAGKQLEIIVEEVKGRAL</sequence>